<proteinExistence type="predicted"/>
<dbReference type="Proteomes" id="UP001497516">
    <property type="component" value="Chromosome 3"/>
</dbReference>
<dbReference type="PANTHER" id="PTHR37610">
    <property type="entry name" value="CCHC-TYPE DOMAIN-CONTAINING PROTEIN"/>
    <property type="match status" value="1"/>
</dbReference>
<gene>
    <name evidence="2" type="ORF">LTRI10_LOCUS19393</name>
</gene>
<organism evidence="2 3">
    <name type="scientific">Linum trigynum</name>
    <dbReference type="NCBI Taxonomy" id="586398"/>
    <lineage>
        <taxon>Eukaryota</taxon>
        <taxon>Viridiplantae</taxon>
        <taxon>Streptophyta</taxon>
        <taxon>Embryophyta</taxon>
        <taxon>Tracheophyta</taxon>
        <taxon>Spermatophyta</taxon>
        <taxon>Magnoliopsida</taxon>
        <taxon>eudicotyledons</taxon>
        <taxon>Gunneridae</taxon>
        <taxon>Pentapetalae</taxon>
        <taxon>rosids</taxon>
        <taxon>fabids</taxon>
        <taxon>Malpighiales</taxon>
        <taxon>Linaceae</taxon>
        <taxon>Linum</taxon>
    </lineage>
</organism>
<sequence>MAGAQEDNTSSTTQAAATVASTQQTQCQAVDPYYINPNENLSQGIISVKLDGTNYHASSRSMRIALKTKKKLGFINDTLPMPQPTDDDYEIWDQSNTNVMGWILNSLIDPIAKAVMDNETAQDLWKDLQERYGEAY</sequence>
<dbReference type="PANTHER" id="PTHR37610:SF40">
    <property type="entry name" value="OS01G0909600 PROTEIN"/>
    <property type="match status" value="1"/>
</dbReference>
<name>A0AAV2DVS1_9ROSI</name>
<dbReference type="InterPro" id="IPR029472">
    <property type="entry name" value="Copia-like_N"/>
</dbReference>
<feature type="domain" description="Retrotransposon Copia-like N-terminal" evidence="1">
    <location>
        <begin position="37"/>
        <end position="82"/>
    </location>
</feature>
<dbReference type="AlphaFoldDB" id="A0AAV2DVS1"/>
<dbReference type="Pfam" id="PF14244">
    <property type="entry name" value="Retrotran_gag_3"/>
    <property type="match status" value="1"/>
</dbReference>
<evidence type="ECO:0000259" key="1">
    <source>
        <dbReference type="Pfam" id="PF14244"/>
    </source>
</evidence>
<reference evidence="2 3" key="1">
    <citation type="submission" date="2024-04" db="EMBL/GenBank/DDBJ databases">
        <authorList>
            <person name="Fracassetti M."/>
        </authorList>
    </citation>
    <scope>NUCLEOTIDE SEQUENCE [LARGE SCALE GENOMIC DNA]</scope>
</reference>
<protein>
    <recommendedName>
        <fullName evidence="1">Retrotransposon Copia-like N-terminal domain-containing protein</fullName>
    </recommendedName>
</protein>
<keyword evidence="3" id="KW-1185">Reference proteome</keyword>
<evidence type="ECO:0000313" key="2">
    <source>
        <dbReference type="EMBL" id="CAL1377766.1"/>
    </source>
</evidence>
<accession>A0AAV2DVS1</accession>
<evidence type="ECO:0000313" key="3">
    <source>
        <dbReference type="Proteomes" id="UP001497516"/>
    </source>
</evidence>
<dbReference type="EMBL" id="OZ034816">
    <property type="protein sequence ID" value="CAL1377766.1"/>
    <property type="molecule type" value="Genomic_DNA"/>
</dbReference>